<dbReference type="Proteomes" id="UP000813444">
    <property type="component" value="Unassembled WGS sequence"/>
</dbReference>
<organism evidence="1 2">
    <name type="scientific">Stachybotrys elegans</name>
    <dbReference type="NCBI Taxonomy" id="80388"/>
    <lineage>
        <taxon>Eukaryota</taxon>
        <taxon>Fungi</taxon>
        <taxon>Dikarya</taxon>
        <taxon>Ascomycota</taxon>
        <taxon>Pezizomycotina</taxon>
        <taxon>Sordariomycetes</taxon>
        <taxon>Hypocreomycetidae</taxon>
        <taxon>Hypocreales</taxon>
        <taxon>Stachybotryaceae</taxon>
        <taxon>Stachybotrys</taxon>
    </lineage>
</organism>
<sequence>MPLSHHKSLEIPRGQSKKPIEEMKDAVEATGGIMGGSLDYLIANANYVPQFDAYDPMGILYETSHFAVHARF</sequence>
<comment type="caution">
    <text evidence="1">The sequence shown here is derived from an EMBL/GenBank/DDBJ whole genome shotgun (WGS) entry which is preliminary data.</text>
</comment>
<evidence type="ECO:0000313" key="2">
    <source>
        <dbReference type="Proteomes" id="UP000813444"/>
    </source>
</evidence>
<protein>
    <submittedName>
        <fullName evidence="1">Uncharacterized protein</fullName>
    </submittedName>
</protein>
<accession>A0A8K0WNK0</accession>
<keyword evidence="2" id="KW-1185">Reference proteome</keyword>
<dbReference type="OrthoDB" id="7289984at2759"/>
<dbReference type="EMBL" id="JAGPNK010000012">
    <property type="protein sequence ID" value="KAH7310609.1"/>
    <property type="molecule type" value="Genomic_DNA"/>
</dbReference>
<reference evidence="1" key="1">
    <citation type="journal article" date="2021" name="Nat. Commun.">
        <title>Genetic determinants of endophytism in the Arabidopsis root mycobiome.</title>
        <authorList>
            <person name="Mesny F."/>
            <person name="Miyauchi S."/>
            <person name="Thiergart T."/>
            <person name="Pickel B."/>
            <person name="Atanasova L."/>
            <person name="Karlsson M."/>
            <person name="Huettel B."/>
            <person name="Barry K.W."/>
            <person name="Haridas S."/>
            <person name="Chen C."/>
            <person name="Bauer D."/>
            <person name="Andreopoulos W."/>
            <person name="Pangilinan J."/>
            <person name="LaButti K."/>
            <person name="Riley R."/>
            <person name="Lipzen A."/>
            <person name="Clum A."/>
            <person name="Drula E."/>
            <person name="Henrissat B."/>
            <person name="Kohler A."/>
            <person name="Grigoriev I.V."/>
            <person name="Martin F.M."/>
            <person name="Hacquard S."/>
        </authorList>
    </citation>
    <scope>NUCLEOTIDE SEQUENCE</scope>
    <source>
        <strain evidence="1">MPI-CAGE-CH-0235</strain>
    </source>
</reference>
<dbReference type="AlphaFoldDB" id="A0A8K0WNK0"/>
<evidence type="ECO:0000313" key="1">
    <source>
        <dbReference type="EMBL" id="KAH7310609.1"/>
    </source>
</evidence>
<gene>
    <name evidence="1" type="ORF">B0I35DRAFT_481913</name>
</gene>
<proteinExistence type="predicted"/>
<name>A0A8K0WNK0_9HYPO</name>